<reference evidence="3 4" key="1">
    <citation type="submission" date="2015-03" db="EMBL/GenBank/DDBJ databases">
        <authorList>
            <person name="Morales-Cruz A."/>
            <person name="Amrine K.C."/>
            <person name="Cantu D."/>
        </authorList>
    </citation>
    <scope>NUCLEOTIDE SEQUENCE [LARGE SCALE GENOMIC DNA]</scope>
    <source>
        <strain evidence="3">DS831</strain>
    </source>
</reference>
<evidence type="ECO:0000313" key="3">
    <source>
        <dbReference type="EMBL" id="KKY14998.1"/>
    </source>
</evidence>
<evidence type="ECO:0000313" key="4">
    <source>
        <dbReference type="Proteomes" id="UP000034182"/>
    </source>
</evidence>
<protein>
    <submittedName>
        <fullName evidence="3">Uncharacterized protein</fullName>
    </submittedName>
</protein>
<dbReference type="Pfam" id="PF14479">
    <property type="entry name" value="HeLo"/>
    <property type="match status" value="1"/>
</dbReference>
<dbReference type="InterPro" id="IPR038305">
    <property type="entry name" value="HeLo_sf"/>
</dbReference>
<name>A0A0G2FSX5_9PEZI</name>
<evidence type="ECO:0000259" key="2">
    <source>
        <dbReference type="Pfam" id="PF24476"/>
    </source>
</evidence>
<dbReference type="PANTHER" id="PTHR37542">
    <property type="entry name" value="HELO DOMAIN-CONTAINING PROTEIN-RELATED"/>
    <property type="match status" value="1"/>
</dbReference>
<dbReference type="InterPro" id="IPR056002">
    <property type="entry name" value="DUF7580"/>
</dbReference>
<comment type="caution">
    <text evidence="3">The sequence shown here is derived from an EMBL/GenBank/DDBJ whole genome shotgun (WGS) entry which is preliminary data.</text>
</comment>
<accession>A0A0G2FSX5</accession>
<gene>
    <name evidence="3" type="ORF">UCDDS831_g07875</name>
</gene>
<dbReference type="AlphaFoldDB" id="A0A0G2FSX5"/>
<sequence length="542" mass="60795">MSGGAGEAIGVLGLVMAFKGAADAALWIESFFNDAKEGCGYLALSYHIEKTRLQVWGELYKVNDDTISSQSPLRHRPDPIKELIVHILGQIRKLDEKANTLVEKHRIGIAPLPGLGLDDDLGQHIRTLANIKVKPRNGFLWTLKRKTEFKEVVSNIRKLVGDLRELSQDFNEQVFAEALPSHALASVNDPELLKEMAAPGNNFERSLASSALAKSLYQDESQQQPSGSPTRIRKQQLKFLTTSPEFGILTRPDGNKLTVWIEWNTFAAGGEWREYAKRIDKLGYFLEQVSNPALCLPPCYGVFDDSAYEMASGGAKRIGFIFGPPQNATPHPYDSNLPDYPPTTLRKLIKGQDTASIPSLGDRFHLALALAAAFSRFHAAGWLHKGFHSGSIVFLHRVDERGVSITEPFITGFQYSRPQLEQSLPQGPLDNKELQHYYHPDAHDGFTKQRDLYSLGVVLCEIGRWRMVTDLVSERRRAGLDNRAAWQRYLVDVVAQDLEWRVGTMYKSVVMTLLQGRLPSLNELFVKQYLEKVILPLSKCNV</sequence>
<dbReference type="PANTHER" id="PTHR37542:SF3">
    <property type="entry name" value="PRION-INHIBITION AND PROPAGATION HELO DOMAIN-CONTAINING PROTEIN"/>
    <property type="match status" value="1"/>
</dbReference>
<proteinExistence type="predicted"/>
<dbReference type="Gene3D" id="1.20.120.1020">
    <property type="entry name" value="Prion-inhibition and propagation, HeLo domain"/>
    <property type="match status" value="1"/>
</dbReference>
<dbReference type="Proteomes" id="UP000034182">
    <property type="component" value="Unassembled WGS sequence"/>
</dbReference>
<reference evidence="3 4" key="2">
    <citation type="submission" date="2015-05" db="EMBL/GenBank/DDBJ databases">
        <title>Distinctive expansion of gene families associated with plant cell wall degradation and secondary metabolism in the genomes of grapevine trunk pathogens.</title>
        <authorList>
            <person name="Lawrence D.P."/>
            <person name="Travadon R."/>
            <person name="Rolshausen P.E."/>
            <person name="Baumgartner K."/>
        </authorList>
    </citation>
    <scope>NUCLEOTIDE SEQUENCE [LARGE SCALE GENOMIC DNA]</scope>
    <source>
        <strain evidence="3">DS831</strain>
    </source>
</reference>
<dbReference type="SUPFAM" id="SSF56112">
    <property type="entry name" value="Protein kinase-like (PK-like)"/>
    <property type="match status" value="1"/>
</dbReference>
<dbReference type="Pfam" id="PF24476">
    <property type="entry name" value="DUF7580"/>
    <property type="match status" value="1"/>
</dbReference>
<dbReference type="InterPro" id="IPR011009">
    <property type="entry name" value="Kinase-like_dom_sf"/>
</dbReference>
<dbReference type="EMBL" id="LAQI01000203">
    <property type="protein sequence ID" value="KKY14998.1"/>
    <property type="molecule type" value="Genomic_DNA"/>
</dbReference>
<feature type="domain" description="Prion-inhibition and propagation HeLo" evidence="1">
    <location>
        <begin position="7"/>
        <end position="194"/>
    </location>
</feature>
<feature type="domain" description="DUF7580" evidence="2">
    <location>
        <begin position="335"/>
        <end position="487"/>
    </location>
</feature>
<dbReference type="InterPro" id="IPR029498">
    <property type="entry name" value="HeLo_dom"/>
</dbReference>
<dbReference type="Gene3D" id="1.10.510.10">
    <property type="entry name" value="Transferase(Phosphotransferase) domain 1"/>
    <property type="match status" value="1"/>
</dbReference>
<organism evidence="3 4">
    <name type="scientific">Diplodia seriata</name>
    <dbReference type="NCBI Taxonomy" id="420778"/>
    <lineage>
        <taxon>Eukaryota</taxon>
        <taxon>Fungi</taxon>
        <taxon>Dikarya</taxon>
        <taxon>Ascomycota</taxon>
        <taxon>Pezizomycotina</taxon>
        <taxon>Dothideomycetes</taxon>
        <taxon>Dothideomycetes incertae sedis</taxon>
        <taxon>Botryosphaeriales</taxon>
        <taxon>Botryosphaeriaceae</taxon>
        <taxon>Diplodia</taxon>
    </lineage>
</organism>
<evidence type="ECO:0000259" key="1">
    <source>
        <dbReference type="Pfam" id="PF14479"/>
    </source>
</evidence>